<feature type="compositionally biased region" description="Basic and acidic residues" evidence="1">
    <location>
        <begin position="130"/>
        <end position="144"/>
    </location>
</feature>
<feature type="compositionally biased region" description="Pro residues" evidence="1">
    <location>
        <begin position="255"/>
        <end position="265"/>
    </location>
</feature>
<dbReference type="Proteomes" id="UP001583193">
    <property type="component" value="Unassembled WGS sequence"/>
</dbReference>
<protein>
    <submittedName>
        <fullName evidence="2">Uncharacterized protein</fullName>
    </submittedName>
</protein>
<sequence length="324" mass="35888">MDGQKQPRKRKSLPWSLFSRARDRNTRGENQDEMSSSIETTVQEQSPPSQTLARAPEILPSPPPTPSPPRRVGPRDRRRVRFQLPTIPEDSAVIYDREPSKSGNTRKRKHQQASTGRVPVPVYAVPDPSRVGERVRIRRSDPQMHHSRPPVPLRERQQPPPLLGLADPGLTVRTFITERPDPFASNPLRRRGPPRNHNGSYFSEMLDFPPAIPELPFRPSGVPIPGRNRELRPPVMTPAGPRTSSGARRGDAGRAPPPPPPPPFPLRHAGPSIGSRPPPPAQNEPRPATQDPFAGFQDSSGLVARRSGKEMPSRYRGGQPKGGQ</sequence>
<feature type="compositionally biased region" description="Polar residues" evidence="1">
    <location>
        <begin position="33"/>
        <end position="52"/>
    </location>
</feature>
<proteinExistence type="predicted"/>
<name>A0ABR3YE90_9EURO</name>
<accession>A0ABR3YE90</accession>
<feature type="region of interest" description="Disordered" evidence="1">
    <location>
        <begin position="1"/>
        <end position="324"/>
    </location>
</feature>
<gene>
    <name evidence="2" type="ORF">Plec18167_001279</name>
</gene>
<keyword evidence="3" id="KW-1185">Reference proteome</keyword>
<feature type="compositionally biased region" description="Basic and acidic residues" evidence="1">
    <location>
        <begin position="20"/>
        <end position="30"/>
    </location>
</feature>
<comment type="caution">
    <text evidence="2">The sequence shown here is derived from an EMBL/GenBank/DDBJ whole genome shotgun (WGS) entry which is preliminary data.</text>
</comment>
<dbReference type="EMBL" id="JAVDPF010000002">
    <property type="protein sequence ID" value="KAL1885784.1"/>
    <property type="molecule type" value="Genomic_DNA"/>
</dbReference>
<evidence type="ECO:0000313" key="2">
    <source>
        <dbReference type="EMBL" id="KAL1885784.1"/>
    </source>
</evidence>
<reference evidence="2 3" key="1">
    <citation type="journal article" date="2024" name="IMA Fungus">
        <title>IMA Genome - F19 : A genome assembly and annotation guide to empower mycologists, including annotated draft genome sequences of Ceratocystis pirilliformis, Diaporthe australafricana, Fusarium ophioides, Paecilomyces lecythidis, and Sporothrix stenoceras.</title>
        <authorList>
            <person name="Aylward J."/>
            <person name="Wilson A.M."/>
            <person name="Visagie C.M."/>
            <person name="Spraker J."/>
            <person name="Barnes I."/>
            <person name="Buitendag C."/>
            <person name="Ceriani C."/>
            <person name="Del Mar Angel L."/>
            <person name="du Plessis D."/>
            <person name="Fuchs T."/>
            <person name="Gasser K."/>
            <person name="Kramer D."/>
            <person name="Li W."/>
            <person name="Munsamy K."/>
            <person name="Piso A."/>
            <person name="Price J.L."/>
            <person name="Sonnekus B."/>
            <person name="Thomas C."/>
            <person name="van der Nest A."/>
            <person name="van Dijk A."/>
            <person name="van Heerden A."/>
            <person name="van Vuuren N."/>
            <person name="Yilmaz N."/>
            <person name="Duong T.A."/>
            <person name="van der Merwe N.A."/>
            <person name="Wingfield M.J."/>
            <person name="Wingfield B.D."/>
        </authorList>
    </citation>
    <scope>NUCLEOTIDE SEQUENCE [LARGE SCALE GENOMIC DNA]</scope>
    <source>
        <strain evidence="2 3">CMW 18167</strain>
    </source>
</reference>
<evidence type="ECO:0000313" key="3">
    <source>
        <dbReference type="Proteomes" id="UP001583193"/>
    </source>
</evidence>
<organism evidence="2 3">
    <name type="scientific">Paecilomyces lecythidis</name>
    <dbReference type="NCBI Taxonomy" id="3004212"/>
    <lineage>
        <taxon>Eukaryota</taxon>
        <taxon>Fungi</taxon>
        <taxon>Dikarya</taxon>
        <taxon>Ascomycota</taxon>
        <taxon>Pezizomycotina</taxon>
        <taxon>Eurotiomycetes</taxon>
        <taxon>Eurotiomycetidae</taxon>
        <taxon>Eurotiales</taxon>
        <taxon>Thermoascaceae</taxon>
        <taxon>Paecilomyces</taxon>
    </lineage>
</organism>
<feature type="compositionally biased region" description="Pro residues" evidence="1">
    <location>
        <begin position="59"/>
        <end position="71"/>
    </location>
</feature>
<evidence type="ECO:0000256" key="1">
    <source>
        <dbReference type="SAM" id="MobiDB-lite"/>
    </source>
</evidence>
<feature type="compositionally biased region" description="Basic residues" evidence="1">
    <location>
        <begin position="1"/>
        <end position="12"/>
    </location>
</feature>